<gene>
    <name evidence="6" type="ORF">H0E87_010367</name>
</gene>
<dbReference type="SMART" id="SM00174">
    <property type="entry name" value="RHO"/>
    <property type="match status" value="1"/>
</dbReference>
<dbReference type="Proteomes" id="UP000807159">
    <property type="component" value="Chromosome 5"/>
</dbReference>
<dbReference type="PROSITE" id="PS51419">
    <property type="entry name" value="RAB"/>
    <property type="match status" value="1"/>
</dbReference>
<evidence type="ECO:0000313" key="6">
    <source>
        <dbReference type="EMBL" id="KAH8508216.1"/>
    </source>
</evidence>
<keyword evidence="2" id="KW-0547">Nucleotide-binding</keyword>
<evidence type="ECO:0000256" key="2">
    <source>
        <dbReference type="ARBA" id="ARBA00022741"/>
    </source>
</evidence>
<dbReference type="SMART" id="SM00175">
    <property type="entry name" value="RAB"/>
    <property type="match status" value="1"/>
</dbReference>
<reference evidence="6" key="1">
    <citation type="journal article" date="2021" name="J. Hered.">
        <title>Genome Assembly of Salicaceae Populus deltoides (Eastern Cottonwood) I-69 Based on Nanopore Sequencing and Hi-C Technologies.</title>
        <authorList>
            <person name="Bai S."/>
            <person name="Wu H."/>
            <person name="Zhang J."/>
            <person name="Pan Z."/>
            <person name="Zhao W."/>
            <person name="Li Z."/>
            <person name="Tong C."/>
        </authorList>
    </citation>
    <scope>NUCLEOTIDE SEQUENCE</scope>
    <source>
        <tissue evidence="6">Leaf</tissue>
    </source>
</reference>
<dbReference type="Gene3D" id="3.40.50.300">
    <property type="entry name" value="P-loop containing nucleotide triphosphate hydrolases"/>
    <property type="match status" value="1"/>
</dbReference>
<dbReference type="PRINTS" id="PR00449">
    <property type="entry name" value="RASTRNSFRMNG"/>
</dbReference>
<feature type="transmembrane region" description="Helical" evidence="5">
    <location>
        <begin position="7"/>
        <end position="28"/>
    </location>
</feature>
<sequence length="221" mass="24828">MGLSIQIILLIFPLHFTWHKILFFWFYFHGIQSKPLQVGIIECNAIAVFSLRCCDKQDYVPTVFDNFSANVVVNGATVNLGLWDTAGQEDYNRLRPLSYRGADVFILAFSLISKASYENVSKKWIPELKHYAPGVPIVLVGTKLDLRDDKQFFIDHPGAVPITTAQGEELRKLIGAPAYIECSSKTQQNVKAVFDAAIRVVLQPPKQKKKKSKAQKACSIL</sequence>
<evidence type="ECO:0000256" key="5">
    <source>
        <dbReference type="SAM" id="Phobius"/>
    </source>
</evidence>
<dbReference type="GO" id="GO:0005525">
    <property type="term" value="F:GTP binding"/>
    <property type="evidence" value="ECO:0007669"/>
    <property type="project" value="UniProtKB-KW"/>
</dbReference>
<keyword evidence="5" id="KW-1133">Transmembrane helix</keyword>
<dbReference type="CDD" id="cd04133">
    <property type="entry name" value="Rop_like"/>
    <property type="match status" value="1"/>
</dbReference>
<keyword evidence="3" id="KW-0342">GTP-binding</keyword>
<dbReference type="NCBIfam" id="TIGR00231">
    <property type="entry name" value="small_GTP"/>
    <property type="match status" value="1"/>
</dbReference>
<dbReference type="GO" id="GO:0003924">
    <property type="term" value="F:GTPase activity"/>
    <property type="evidence" value="ECO:0007669"/>
    <property type="project" value="InterPro"/>
</dbReference>
<dbReference type="FunFam" id="3.40.50.300:FF:001179">
    <property type="entry name" value="Rho family GTPase"/>
    <property type="match status" value="1"/>
</dbReference>
<dbReference type="InterPro" id="IPR001806">
    <property type="entry name" value="Small_GTPase"/>
</dbReference>
<keyword evidence="5" id="KW-0472">Membrane</keyword>
<dbReference type="Pfam" id="PF00071">
    <property type="entry name" value="Ras"/>
    <property type="match status" value="1"/>
</dbReference>
<dbReference type="EMBL" id="JACEGQ020000005">
    <property type="protein sequence ID" value="KAH8508216.1"/>
    <property type="molecule type" value="Genomic_DNA"/>
</dbReference>
<dbReference type="InterPro" id="IPR003578">
    <property type="entry name" value="Small_GTPase_Rho"/>
</dbReference>
<dbReference type="InterPro" id="IPR027417">
    <property type="entry name" value="P-loop_NTPase"/>
</dbReference>
<evidence type="ECO:0000313" key="7">
    <source>
        <dbReference type="Proteomes" id="UP000807159"/>
    </source>
</evidence>
<protein>
    <submittedName>
        <fullName evidence="6">Uncharacterized protein</fullName>
    </submittedName>
</protein>
<dbReference type="AlphaFoldDB" id="A0A8T2YTC3"/>
<name>A0A8T2YTC3_POPDE</name>
<evidence type="ECO:0000256" key="4">
    <source>
        <dbReference type="ARBA" id="ARBA00023288"/>
    </source>
</evidence>
<dbReference type="InterPro" id="IPR005225">
    <property type="entry name" value="Small_GTP-bd"/>
</dbReference>
<dbReference type="PROSITE" id="PS51420">
    <property type="entry name" value="RHO"/>
    <property type="match status" value="1"/>
</dbReference>
<comment type="similarity">
    <text evidence="1">Belongs to the small GTPase superfamily. Rho family.</text>
</comment>
<accession>A0A8T2YTC3</accession>
<organism evidence="6 7">
    <name type="scientific">Populus deltoides</name>
    <name type="common">Eastern poplar</name>
    <name type="synonym">Eastern cottonwood</name>
    <dbReference type="NCBI Taxonomy" id="3696"/>
    <lineage>
        <taxon>Eukaryota</taxon>
        <taxon>Viridiplantae</taxon>
        <taxon>Streptophyta</taxon>
        <taxon>Embryophyta</taxon>
        <taxon>Tracheophyta</taxon>
        <taxon>Spermatophyta</taxon>
        <taxon>Magnoliopsida</taxon>
        <taxon>eudicotyledons</taxon>
        <taxon>Gunneridae</taxon>
        <taxon>Pentapetalae</taxon>
        <taxon>rosids</taxon>
        <taxon>fabids</taxon>
        <taxon>Malpighiales</taxon>
        <taxon>Salicaceae</taxon>
        <taxon>Saliceae</taxon>
        <taxon>Populus</taxon>
    </lineage>
</organism>
<evidence type="ECO:0000256" key="3">
    <source>
        <dbReference type="ARBA" id="ARBA00023134"/>
    </source>
</evidence>
<keyword evidence="5" id="KW-0812">Transmembrane</keyword>
<dbReference type="GO" id="GO:0007264">
    <property type="term" value="P:small GTPase-mediated signal transduction"/>
    <property type="evidence" value="ECO:0007669"/>
    <property type="project" value="InterPro"/>
</dbReference>
<keyword evidence="7" id="KW-1185">Reference proteome</keyword>
<dbReference type="PROSITE" id="PS51421">
    <property type="entry name" value="RAS"/>
    <property type="match status" value="1"/>
</dbReference>
<dbReference type="SUPFAM" id="SSF52540">
    <property type="entry name" value="P-loop containing nucleoside triphosphate hydrolases"/>
    <property type="match status" value="1"/>
</dbReference>
<proteinExistence type="inferred from homology"/>
<evidence type="ECO:0000256" key="1">
    <source>
        <dbReference type="ARBA" id="ARBA00010142"/>
    </source>
</evidence>
<dbReference type="PANTHER" id="PTHR24072">
    <property type="entry name" value="RHO FAMILY GTPASE"/>
    <property type="match status" value="1"/>
</dbReference>
<keyword evidence="4" id="KW-0449">Lipoprotein</keyword>
<dbReference type="SMART" id="SM00173">
    <property type="entry name" value="RAS"/>
    <property type="match status" value="1"/>
</dbReference>
<comment type="caution">
    <text evidence="6">The sequence shown here is derived from an EMBL/GenBank/DDBJ whole genome shotgun (WGS) entry which is preliminary data.</text>
</comment>